<evidence type="ECO:0000313" key="3">
    <source>
        <dbReference type="Proteomes" id="UP000215196"/>
    </source>
</evidence>
<dbReference type="KEGG" id="ctak:4412677_02584"/>
<dbReference type="PROSITE" id="PS51257">
    <property type="entry name" value="PROKAR_LIPOPROTEIN"/>
    <property type="match status" value="1"/>
</dbReference>
<evidence type="ECO:0000313" key="2">
    <source>
        <dbReference type="EMBL" id="SNV51055.1"/>
    </source>
</evidence>
<feature type="chain" id="PRO_5012964091" evidence="1">
    <location>
        <begin position="22"/>
        <end position="290"/>
    </location>
</feature>
<protein>
    <submittedName>
        <fullName evidence="2">Uncharacterized protein</fullName>
    </submittedName>
</protein>
<keyword evidence="3" id="KW-1185">Reference proteome</keyword>
<dbReference type="EMBL" id="LT906465">
    <property type="protein sequence ID" value="SNV51055.1"/>
    <property type="molecule type" value="Genomic_DNA"/>
</dbReference>
<dbReference type="AlphaFoldDB" id="A0A239XW71"/>
<gene>
    <name evidence="2" type="ORF">SAMEA4412677_02584</name>
</gene>
<feature type="signal peptide" evidence="1">
    <location>
        <begin position="1"/>
        <end position="21"/>
    </location>
</feature>
<dbReference type="Proteomes" id="UP000215196">
    <property type="component" value="Chromosome 1"/>
</dbReference>
<name>A0A239XW71_9FLAO</name>
<sequence length="290" mass="34040">MKNIIVCFVSFLFLTSCLKTSNTPVNLVNQMQKADSLNLLSDSATLSNYTQKNLIPLFHSYNDSKKAIILKYLTKSKEKKNFLLAEELIKKNHDKISKCDLGTKELIQYYNQYSTCNKNSELSQIDWNQIYEDDQKYRRLFNKYQSNPEKSDSITRLMIKHDSISREFVKSLIKKHTLKKILDEDCDCLASKSIFYIAQHSDMEINFRKEILEYVSKLNSFSLGNKAYLIDRDLTSEKKKQKFGTQLQFDAETKKLGSYPIENIKNVDSLRYEYNLPKLSIYLKFVNKLR</sequence>
<proteinExistence type="predicted"/>
<keyword evidence="1" id="KW-0732">Signal</keyword>
<organism evidence="2 3">
    <name type="scientific">Chryseobacterium taklimakanense</name>
    <dbReference type="NCBI Taxonomy" id="536441"/>
    <lineage>
        <taxon>Bacteria</taxon>
        <taxon>Pseudomonadati</taxon>
        <taxon>Bacteroidota</taxon>
        <taxon>Flavobacteriia</taxon>
        <taxon>Flavobacteriales</taxon>
        <taxon>Weeksellaceae</taxon>
        <taxon>Chryseobacterium group</taxon>
        <taxon>Chryseobacterium</taxon>
    </lineage>
</organism>
<evidence type="ECO:0000256" key="1">
    <source>
        <dbReference type="SAM" id="SignalP"/>
    </source>
</evidence>
<reference evidence="2 3" key="1">
    <citation type="submission" date="2017-06" db="EMBL/GenBank/DDBJ databases">
        <authorList>
            <consortium name="Pathogen Informatics"/>
        </authorList>
    </citation>
    <scope>NUCLEOTIDE SEQUENCE [LARGE SCALE GENOMIC DNA]</scope>
    <source>
        <strain evidence="2 3">NCTC13490</strain>
    </source>
</reference>
<dbReference type="RefSeq" id="WP_157727434.1">
    <property type="nucleotide sequence ID" value="NZ_LT906465.1"/>
</dbReference>
<accession>A0A239XW71</accession>